<proteinExistence type="predicted"/>
<dbReference type="InterPro" id="IPR052637">
    <property type="entry name" value="KLHDC3-like"/>
</dbReference>
<name>A0A9P0G1G3_BEMTA</name>
<gene>
    <name evidence="3" type="ORF">BEMITA_LOCUS963</name>
</gene>
<feature type="compositionally biased region" description="Polar residues" evidence="2">
    <location>
        <begin position="8"/>
        <end position="20"/>
    </location>
</feature>
<feature type="region of interest" description="Disordered" evidence="2">
    <location>
        <begin position="483"/>
        <end position="512"/>
    </location>
</feature>
<dbReference type="Gene3D" id="2.120.10.80">
    <property type="entry name" value="Kelch-type beta propeller"/>
    <property type="match status" value="2"/>
</dbReference>
<dbReference type="InterPro" id="IPR015915">
    <property type="entry name" value="Kelch-typ_b-propeller"/>
</dbReference>
<reference evidence="3" key="1">
    <citation type="submission" date="2021-12" db="EMBL/GenBank/DDBJ databases">
        <authorList>
            <person name="King R."/>
        </authorList>
    </citation>
    <scope>NUCLEOTIDE SEQUENCE</scope>
</reference>
<dbReference type="GO" id="GO:0005737">
    <property type="term" value="C:cytoplasm"/>
    <property type="evidence" value="ECO:0007669"/>
    <property type="project" value="TreeGrafter"/>
</dbReference>
<dbReference type="PANTHER" id="PTHR46461">
    <property type="entry name" value="KELCH DOMAIN-CONTAINING PROTEIN 3"/>
    <property type="match status" value="1"/>
</dbReference>
<organism evidence="3 4">
    <name type="scientific">Bemisia tabaci</name>
    <name type="common">Sweetpotato whitefly</name>
    <name type="synonym">Aleurodes tabaci</name>
    <dbReference type="NCBI Taxonomy" id="7038"/>
    <lineage>
        <taxon>Eukaryota</taxon>
        <taxon>Metazoa</taxon>
        <taxon>Ecdysozoa</taxon>
        <taxon>Arthropoda</taxon>
        <taxon>Hexapoda</taxon>
        <taxon>Insecta</taxon>
        <taxon>Pterygota</taxon>
        <taxon>Neoptera</taxon>
        <taxon>Paraneoptera</taxon>
        <taxon>Hemiptera</taxon>
        <taxon>Sternorrhyncha</taxon>
        <taxon>Aleyrodoidea</taxon>
        <taxon>Aleyrodidae</taxon>
        <taxon>Aleyrodinae</taxon>
        <taxon>Bemisia</taxon>
    </lineage>
</organism>
<dbReference type="GO" id="GO:0003682">
    <property type="term" value="F:chromatin binding"/>
    <property type="evidence" value="ECO:0007669"/>
    <property type="project" value="InterPro"/>
</dbReference>
<dbReference type="SMART" id="SM00612">
    <property type="entry name" value="Kelch"/>
    <property type="match status" value="2"/>
</dbReference>
<dbReference type="EMBL" id="OU963862">
    <property type="protein sequence ID" value="CAH0753643.1"/>
    <property type="molecule type" value="Genomic_DNA"/>
</dbReference>
<evidence type="ECO:0000313" key="3">
    <source>
        <dbReference type="EMBL" id="CAH0753643.1"/>
    </source>
</evidence>
<keyword evidence="1" id="KW-0880">Kelch repeat</keyword>
<dbReference type="Pfam" id="PF24681">
    <property type="entry name" value="Kelch_KLHDC2_KLHL20_DRC7"/>
    <property type="match status" value="1"/>
</dbReference>
<feature type="region of interest" description="Disordered" evidence="2">
    <location>
        <begin position="319"/>
        <end position="338"/>
    </location>
</feature>
<protein>
    <submittedName>
        <fullName evidence="3">Uncharacterized protein</fullName>
    </submittedName>
</protein>
<feature type="compositionally biased region" description="Polar residues" evidence="2">
    <location>
        <begin position="589"/>
        <end position="598"/>
    </location>
</feature>
<evidence type="ECO:0000313" key="4">
    <source>
        <dbReference type="Proteomes" id="UP001152759"/>
    </source>
</evidence>
<dbReference type="Pfam" id="PF01344">
    <property type="entry name" value="Kelch_1"/>
    <property type="match status" value="1"/>
</dbReference>
<feature type="region of interest" description="Disordered" evidence="2">
    <location>
        <begin position="1"/>
        <end position="22"/>
    </location>
</feature>
<dbReference type="InterPro" id="IPR006652">
    <property type="entry name" value="Kelch_1"/>
</dbReference>
<dbReference type="Proteomes" id="UP001152759">
    <property type="component" value="Chromosome 1"/>
</dbReference>
<dbReference type="AlphaFoldDB" id="A0A9P0G1G3"/>
<dbReference type="PANTHER" id="PTHR46461:SF4">
    <property type="entry name" value="LEUCINE-ZIPPER-LIKE TRANSCRIPTIONAL REGULATOR 1"/>
    <property type="match status" value="1"/>
</dbReference>
<dbReference type="SUPFAM" id="SSF117281">
    <property type="entry name" value="Kelch motif"/>
    <property type="match status" value="1"/>
</dbReference>
<feature type="compositionally biased region" description="Polar residues" evidence="2">
    <location>
        <begin position="483"/>
        <end position="492"/>
    </location>
</feature>
<accession>A0A9P0G1G3</accession>
<keyword evidence="4" id="KW-1185">Reference proteome</keyword>
<feature type="region of interest" description="Disordered" evidence="2">
    <location>
        <begin position="563"/>
        <end position="613"/>
    </location>
</feature>
<evidence type="ECO:0000256" key="2">
    <source>
        <dbReference type="SAM" id="MobiDB-lite"/>
    </source>
</evidence>
<evidence type="ECO:0000256" key="1">
    <source>
        <dbReference type="ARBA" id="ARBA00022441"/>
    </source>
</evidence>
<sequence>MTRMWAPISTSPDSKKTPSARSKHSATLLGGHVYLLGGRNGNLPLKDLWRYSIAENKWEVLQPSGDKPPCLQEHSAVVYKDCIYVFGGELGFSACNETPLWVYNVKSNTWRKIKVQKGTNVPKGRRGHSALVHRGSMLLYGGYRDLRGSSSELWAFHFETESWHLLAMNKDGPPARHKHSAVIHDEAMWIYGGMTDLHERGDLWRFDLVCKRWSLVKCKINPGALHSHSVCKLPSSMVIFGGEHAGQLCNELWRFHFGSETWEKVTTDGNRPQPRSECVALPVSELLLQDYNNPRTSPPAAAPPRRCRGSGTERIISFCDRDSDDDGLAPRKPPASTPTMNLNILKEITKLSQINLSRFKNQQTKNCHYSVLSSNESLNSSDSEPSRHEMSFREMVKSQSANIIARSLISPQVPQPLINFSSLSRDPCSVPNFKSLAACTLTPVEATKLVYLDDEQAPSSLVQSPKIEDFSIIHQKFQPNRLNRRSFPTSASARFGNPYVTPEESSDQTSDYASIETMNRLSFQETKRTPLSFANPNYLGPDVQTMISRRSCVKVLNSPPDSLLEDNLGRSNSRQEMVEMKPIPPRSLSLVNSHSSQMAKDRDRVQSAKKSRAYSAGRYDRETAFSIFLVGGKEQGQVTVFKRPISIWKLSLSRRIY</sequence>